<dbReference type="PANTHER" id="PTHR30537:SF5">
    <property type="entry name" value="HTH-TYPE TRANSCRIPTIONAL ACTIVATOR TTDR-RELATED"/>
    <property type="match status" value="1"/>
</dbReference>
<dbReference type="GO" id="GO:0003700">
    <property type="term" value="F:DNA-binding transcription factor activity"/>
    <property type="evidence" value="ECO:0007669"/>
    <property type="project" value="InterPro"/>
</dbReference>
<dbReference type="InterPro" id="IPR000847">
    <property type="entry name" value="LysR_HTH_N"/>
</dbReference>
<dbReference type="Gene3D" id="1.10.10.10">
    <property type="entry name" value="Winged helix-like DNA-binding domain superfamily/Winged helix DNA-binding domain"/>
    <property type="match status" value="1"/>
</dbReference>
<dbReference type="Gene3D" id="3.40.190.290">
    <property type="match status" value="1"/>
</dbReference>
<dbReference type="InterPro" id="IPR058163">
    <property type="entry name" value="LysR-type_TF_proteobact-type"/>
</dbReference>
<protein>
    <submittedName>
        <fullName evidence="6">LysR family transcriptional regulator</fullName>
    </submittedName>
</protein>
<dbReference type="Pfam" id="PF00126">
    <property type="entry name" value="HTH_1"/>
    <property type="match status" value="1"/>
</dbReference>
<proteinExistence type="inferred from homology"/>
<evidence type="ECO:0000256" key="3">
    <source>
        <dbReference type="ARBA" id="ARBA00023125"/>
    </source>
</evidence>
<gene>
    <name evidence="6" type="ORF">F3W81_19310</name>
</gene>
<dbReference type="SUPFAM" id="SSF53850">
    <property type="entry name" value="Periplasmic binding protein-like II"/>
    <property type="match status" value="1"/>
</dbReference>
<name>A0A7L9WSD6_9RHOB</name>
<dbReference type="PROSITE" id="PS50931">
    <property type="entry name" value="HTH_LYSR"/>
    <property type="match status" value="1"/>
</dbReference>
<evidence type="ECO:0000256" key="2">
    <source>
        <dbReference type="ARBA" id="ARBA00023015"/>
    </source>
</evidence>
<comment type="similarity">
    <text evidence="1">Belongs to the LysR transcriptional regulatory family.</text>
</comment>
<evidence type="ECO:0000256" key="1">
    <source>
        <dbReference type="ARBA" id="ARBA00009437"/>
    </source>
</evidence>
<evidence type="ECO:0000313" key="6">
    <source>
        <dbReference type="EMBL" id="QOL82784.1"/>
    </source>
</evidence>
<dbReference type="InterPro" id="IPR005119">
    <property type="entry name" value="LysR_subst-bd"/>
</dbReference>
<accession>A0A7L9WSD6</accession>
<keyword evidence="3" id="KW-0238">DNA-binding</keyword>
<dbReference type="KEGG" id="pshq:F3W81_19310"/>
<evidence type="ECO:0000256" key="4">
    <source>
        <dbReference type="ARBA" id="ARBA00023163"/>
    </source>
</evidence>
<keyword evidence="7" id="KW-1185">Reference proteome</keyword>
<dbReference type="CDD" id="cd08422">
    <property type="entry name" value="PBP2_CrgA_like"/>
    <property type="match status" value="1"/>
</dbReference>
<dbReference type="EMBL" id="CP045201">
    <property type="protein sequence ID" value="QOL82784.1"/>
    <property type="molecule type" value="Genomic_DNA"/>
</dbReference>
<sequence length="299" mass="32898">MGDLESIKVFLAVAEQRSFVAAARTLGMTPPSVTRSLNALEEKLGVQLLLRTTRQVSLTSAGAAYAARVAPLVQGFDDATEDIRDGQSQTAGLIRINAPMSMGERVLPDVIAQFRTLHPRVSVALTLTDRMIDIVSENTDLAIRISEPPKDKLTIWRKICRVPRLLVASPRYLDAHGTPETPEDLTRHTCIGYDSDAGPEVWDLANGASRRRITAGAVLSSNNGDLTARLAINGEGITLLPRFITADALQAGTLRPVLPDWTPPELWLTLYYPPYDRLPTRLATFSDFFETYVTETRPM</sequence>
<evidence type="ECO:0000259" key="5">
    <source>
        <dbReference type="PROSITE" id="PS50931"/>
    </source>
</evidence>
<feature type="domain" description="HTH lysR-type" evidence="5">
    <location>
        <begin position="1"/>
        <end position="59"/>
    </location>
</feature>
<dbReference type="InterPro" id="IPR036388">
    <property type="entry name" value="WH-like_DNA-bd_sf"/>
</dbReference>
<evidence type="ECO:0000313" key="7">
    <source>
        <dbReference type="Proteomes" id="UP000594118"/>
    </source>
</evidence>
<dbReference type="GO" id="GO:0003677">
    <property type="term" value="F:DNA binding"/>
    <property type="evidence" value="ECO:0007669"/>
    <property type="project" value="UniProtKB-KW"/>
</dbReference>
<dbReference type="InterPro" id="IPR036390">
    <property type="entry name" value="WH_DNA-bd_sf"/>
</dbReference>
<dbReference type="SUPFAM" id="SSF46785">
    <property type="entry name" value="Winged helix' DNA-binding domain"/>
    <property type="match status" value="1"/>
</dbReference>
<dbReference type="PANTHER" id="PTHR30537">
    <property type="entry name" value="HTH-TYPE TRANSCRIPTIONAL REGULATOR"/>
    <property type="match status" value="1"/>
</dbReference>
<dbReference type="Pfam" id="PF03466">
    <property type="entry name" value="LysR_substrate"/>
    <property type="match status" value="1"/>
</dbReference>
<reference evidence="6 7" key="1">
    <citation type="submission" date="2019-10" db="EMBL/GenBank/DDBJ databases">
        <title>Pseudopuniceibacterium sp. HQ09 islated from Antarctica.</title>
        <authorList>
            <person name="Liao L."/>
            <person name="Su S."/>
            <person name="Chen B."/>
            <person name="Yu Y."/>
        </authorList>
    </citation>
    <scope>NUCLEOTIDE SEQUENCE [LARGE SCALE GENOMIC DNA]</scope>
    <source>
        <strain evidence="6 7">HQ09</strain>
    </source>
</reference>
<dbReference type="PRINTS" id="PR00039">
    <property type="entry name" value="HTHLYSR"/>
</dbReference>
<dbReference type="RefSeq" id="WP_193081116.1">
    <property type="nucleotide sequence ID" value="NZ_CP045201.1"/>
</dbReference>
<dbReference type="FunFam" id="1.10.10.10:FF:000001">
    <property type="entry name" value="LysR family transcriptional regulator"/>
    <property type="match status" value="1"/>
</dbReference>
<organism evidence="6 7">
    <name type="scientific">Pseudooceanicola spongiae</name>
    <dbReference type="NCBI Taxonomy" id="2613965"/>
    <lineage>
        <taxon>Bacteria</taxon>
        <taxon>Pseudomonadati</taxon>
        <taxon>Pseudomonadota</taxon>
        <taxon>Alphaproteobacteria</taxon>
        <taxon>Rhodobacterales</taxon>
        <taxon>Paracoccaceae</taxon>
        <taxon>Pseudooceanicola</taxon>
    </lineage>
</organism>
<keyword evidence="4" id="KW-0804">Transcription</keyword>
<keyword evidence="2" id="KW-0805">Transcription regulation</keyword>
<dbReference type="Proteomes" id="UP000594118">
    <property type="component" value="Chromosome"/>
</dbReference>
<dbReference type="AlphaFoldDB" id="A0A7L9WSD6"/>